<name>A0A1T1H3I9_9GAMM</name>
<evidence type="ECO:0000313" key="2">
    <source>
        <dbReference type="EMBL" id="OOV84422.1"/>
    </source>
</evidence>
<evidence type="ECO:0000256" key="1">
    <source>
        <dbReference type="SAM" id="Phobius"/>
    </source>
</evidence>
<feature type="transmembrane region" description="Helical" evidence="1">
    <location>
        <begin position="364"/>
        <end position="382"/>
    </location>
</feature>
<dbReference type="EMBL" id="MVKX01000003">
    <property type="protein sequence ID" value="OOV84422.1"/>
    <property type="molecule type" value="Genomic_DNA"/>
</dbReference>
<keyword evidence="1" id="KW-0812">Transmembrane</keyword>
<gene>
    <name evidence="2" type="ORF">B1202_05485</name>
</gene>
<comment type="caution">
    <text evidence="2">The sequence shown here is derived from an EMBL/GenBank/DDBJ whole genome shotgun (WGS) entry which is preliminary data.</text>
</comment>
<sequence length="384" mass="45014">MLDHYEQFILGLQYNAQRFFDQKIYYDEILHPWCGQACNIFLIRDFKTNALLHDSVDHLIMYMAEKRIRTCSLYPFDLLFEHAKLNQHPHFDFVKTNYPLAIFHNNLNQAFALVQINSEKKILDISSIGDPREFWGASSTQFHDALGLFTLIELNQQQRNECFCFDKKSSWGSLVNSIQLDLFEHPFSTHIQPQFKLIHNLYYYDLQDDSLPLLLENHQASPQVGLSLLVMLNSIEAAIKNLKHVKNENSPIYLFTTEEYAQLLDYEYKLSEHHVYITCYTANHFNQENLINDEEKVLLKQLQKKYPKANYFNATSDQGLSATSTSTDKVPEKPWVAFFSLVLIFTMLFALLYGFYLLFKQFEFIKFAAITIGIIVFLAIWSKK</sequence>
<keyword evidence="1" id="KW-1133">Transmembrane helix</keyword>
<protein>
    <submittedName>
        <fullName evidence="2">Uncharacterized protein</fullName>
    </submittedName>
</protein>
<keyword evidence="3" id="KW-1185">Reference proteome</keyword>
<reference evidence="2 3" key="1">
    <citation type="submission" date="2017-02" db="EMBL/GenBank/DDBJ databases">
        <title>Acinetobacter sp. ANC 4945, whole genome shotgun sequencing project.</title>
        <authorList>
            <person name="Radolfova-Krizova L."/>
            <person name="Al Atrouni A."/>
            <person name="Nemec A."/>
        </authorList>
    </citation>
    <scope>NUCLEOTIDE SEQUENCE [LARGE SCALE GENOMIC DNA]</scope>
    <source>
        <strain evidence="2 3">ANC 4945</strain>
    </source>
</reference>
<keyword evidence="1" id="KW-0472">Membrane</keyword>
<dbReference type="AlphaFoldDB" id="A0A1T1H3I9"/>
<organism evidence="2 3">
    <name type="scientific">Acinetobacter amyesii</name>
    <dbReference type="NCBI Taxonomy" id="2942470"/>
    <lineage>
        <taxon>Bacteria</taxon>
        <taxon>Pseudomonadati</taxon>
        <taxon>Pseudomonadota</taxon>
        <taxon>Gammaproteobacteria</taxon>
        <taxon>Moraxellales</taxon>
        <taxon>Moraxellaceae</taxon>
        <taxon>Acinetobacter</taxon>
    </lineage>
</organism>
<dbReference type="Proteomes" id="UP000191160">
    <property type="component" value="Unassembled WGS sequence"/>
</dbReference>
<evidence type="ECO:0000313" key="3">
    <source>
        <dbReference type="Proteomes" id="UP000191160"/>
    </source>
</evidence>
<accession>A0A1T1H3I9</accession>
<proteinExistence type="predicted"/>
<feature type="transmembrane region" description="Helical" evidence="1">
    <location>
        <begin position="335"/>
        <end position="357"/>
    </location>
</feature>